<feature type="domain" description="Tripartite ATP-independent periplasmic transporters DctQ component" evidence="10">
    <location>
        <begin position="31"/>
        <end position="160"/>
    </location>
</feature>
<dbReference type="GO" id="GO:0005886">
    <property type="term" value="C:plasma membrane"/>
    <property type="evidence" value="ECO:0007669"/>
    <property type="project" value="UniProtKB-SubCell"/>
</dbReference>
<feature type="transmembrane region" description="Helical" evidence="9">
    <location>
        <begin position="95"/>
        <end position="116"/>
    </location>
</feature>
<gene>
    <name evidence="11" type="primary">yiaM_3</name>
    <name evidence="11" type="ORF">LA5096_03744</name>
</gene>
<evidence type="ECO:0000256" key="9">
    <source>
        <dbReference type="RuleBase" id="RU369079"/>
    </source>
</evidence>
<evidence type="ECO:0000256" key="3">
    <source>
        <dbReference type="ARBA" id="ARBA00022475"/>
    </source>
</evidence>
<evidence type="ECO:0000313" key="11">
    <source>
        <dbReference type="EMBL" id="CTQ73661.1"/>
    </source>
</evidence>
<evidence type="ECO:0000256" key="4">
    <source>
        <dbReference type="ARBA" id="ARBA00022519"/>
    </source>
</evidence>
<dbReference type="PANTHER" id="PTHR35011:SF2">
    <property type="entry name" value="2,3-DIKETO-L-GULONATE TRAP TRANSPORTER SMALL PERMEASE PROTEIN YIAM"/>
    <property type="match status" value="1"/>
</dbReference>
<organism evidence="11 12">
    <name type="scientific">Roseibium album</name>
    <dbReference type="NCBI Taxonomy" id="311410"/>
    <lineage>
        <taxon>Bacteria</taxon>
        <taxon>Pseudomonadati</taxon>
        <taxon>Pseudomonadota</taxon>
        <taxon>Alphaproteobacteria</taxon>
        <taxon>Hyphomicrobiales</taxon>
        <taxon>Stappiaceae</taxon>
        <taxon>Roseibium</taxon>
    </lineage>
</organism>
<proteinExistence type="inferred from homology"/>
<dbReference type="AlphaFoldDB" id="A0A0M6ZSB7"/>
<keyword evidence="3" id="KW-1003">Cell membrane</keyword>
<evidence type="ECO:0000256" key="6">
    <source>
        <dbReference type="ARBA" id="ARBA00022989"/>
    </source>
</evidence>
<dbReference type="STRING" id="311410.LA5095_00604"/>
<evidence type="ECO:0000256" key="5">
    <source>
        <dbReference type="ARBA" id="ARBA00022692"/>
    </source>
</evidence>
<keyword evidence="12" id="KW-1185">Reference proteome</keyword>
<keyword evidence="5 9" id="KW-0812">Transmembrane</keyword>
<dbReference type="Proteomes" id="UP000049983">
    <property type="component" value="Unassembled WGS sequence"/>
</dbReference>
<dbReference type="InterPro" id="IPR055348">
    <property type="entry name" value="DctQ"/>
</dbReference>
<dbReference type="GeneID" id="97671078"/>
<accession>A0A0M6ZSB7</accession>
<comment type="subcellular location">
    <subcellularLocation>
        <location evidence="1 9">Cell inner membrane</location>
        <topology evidence="1 9">Multi-pass membrane protein</topology>
    </subcellularLocation>
</comment>
<dbReference type="InterPro" id="IPR007387">
    <property type="entry name" value="TRAP_DctQ"/>
</dbReference>
<name>A0A0M6ZSB7_9HYPH</name>
<comment type="subunit">
    <text evidence="9">The complex comprises the extracytoplasmic solute receptor protein and the two transmembrane proteins.</text>
</comment>
<dbReference type="PANTHER" id="PTHR35011">
    <property type="entry name" value="2,3-DIKETO-L-GULONATE TRAP TRANSPORTER SMALL PERMEASE PROTEIN YIAM"/>
    <property type="match status" value="1"/>
</dbReference>
<dbReference type="OrthoDB" id="4964541at2"/>
<dbReference type="EMBL" id="CXWC01000011">
    <property type="protein sequence ID" value="CTQ73661.1"/>
    <property type="molecule type" value="Genomic_DNA"/>
</dbReference>
<keyword evidence="4 9" id="KW-0997">Cell inner membrane</keyword>
<evidence type="ECO:0000256" key="7">
    <source>
        <dbReference type="ARBA" id="ARBA00023136"/>
    </source>
</evidence>
<evidence type="ECO:0000256" key="2">
    <source>
        <dbReference type="ARBA" id="ARBA00022448"/>
    </source>
</evidence>
<dbReference type="GO" id="GO:0015740">
    <property type="term" value="P:C4-dicarboxylate transport"/>
    <property type="evidence" value="ECO:0007669"/>
    <property type="project" value="TreeGrafter"/>
</dbReference>
<keyword evidence="7 9" id="KW-0472">Membrane</keyword>
<evidence type="ECO:0000259" key="10">
    <source>
        <dbReference type="Pfam" id="PF04290"/>
    </source>
</evidence>
<dbReference type="Pfam" id="PF04290">
    <property type="entry name" value="DctQ"/>
    <property type="match status" value="1"/>
</dbReference>
<evidence type="ECO:0000256" key="1">
    <source>
        <dbReference type="ARBA" id="ARBA00004429"/>
    </source>
</evidence>
<comment type="function">
    <text evidence="9">Part of the tripartite ATP-independent periplasmic (TRAP) transport system.</text>
</comment>
<comment type="similarity">
    <text evidence="8 9">Belongs to the TRAP transporter small permease family.</text>
</comment>
<sequence length="178" mass="19818">MTVDYRDHYPAVLRWLSHLVDFGLMLGGFSIVTLVFCNAWLRGFAGFDLAWSLEVTSFLLLWSTFTGCAAAVARGAHMRVTEIVERLMPFAAQRLLSIAIDVIIAVLLISLIYTGYNISVHTWAQKTTVLYWPVGLLYASMPVGMALTLIFHLFNMVFDIRNPVVPHGTHSDGGEALL</sequence>
<keyword evidence="6 9" id="KW-1133">Transmembrane helix</keyword>
<keyword evidence="2 9" id="KW-0813">Transport</keyword>
<dbReference type="RefSeq" id="WP_104702781.1">
    <property type="nucleotide sequence ID" value="NZ_CANKXR010000005.1"/>
</dbReference>
<evidence type="ECO:0000313" key="12">
    <source>
        <dbReference type="Proteomes" id="UP000049983"/>
    </source>
</evidence>
<feature type="transmembrane region" description="Helical" evidence="9">
    <location>
        <begin position="136"/>
        <end position="154"/>
    </location>
</feature>
<feature type="transmembrane region" description="Helical" evidence="9">
    <location>
        <begin position="53"/>
        <end position="74"/>
    </location>
</feature>
<reference evidence="12" key="1">
    <citation type="submission" date="2015-07" db="EMBL/GenBank/DDBJ databases">
        <authorList>
            <person name="Rodrigo-Torres Lidia"/>
            <person name="Arahal R.David."/>
        </authorList>
    </citation>
    <scope>NUCLEOTIDE SEQUENCE [LARGE SCALE GENOMIC DNA]</scope>
    <source>
        <strain evidence="12">CECT 5096</strain>
    </source>
</reference>
<evidence type="ECO:0000256" key="8">
    <source>
        <dbReference type="ARBA" id="ARBA00038436"/>
    </source>
</evidence>
<feature type="transmembrane region" description="Helical" evidence="9">
    <location>
        <begin position="20"/>
        <end position="41"/>
    </location>
</feature>
<protein>
    <recommendedName>
        <fullName evidence="9">TRAP transporter small permease protein</fullName>
    </recommendedName>
</protein>
<dbReference type="GO" id="GO:0022857">
    <property type="term" value="F:transmembrane transporter activity"/>
    <property type="evidence" value="ECO:0007669"/>
    <property type="project" value="UniProtKB-UniRule"/>
</dbReference>